<dbReference type="Proteomes" id="UP000650833">
    <property type="component" value="Unassembled WGS sequence"/>
</dbReference>
<sequence length="444" mass="50579">MASSEKSTTNNSVFKNIRTDSNVSDELDLFHNIGPIVHLNNNQNPDLEAEEFSIHEDFLEEAYLDFYAENSIFNQLSEHSIAVLSNVDPPSDASYSTSFIELILNTVKSVNEAALTETALNFDDKQPSFDSIIDYNDCASDLSRNEGQTVEHSRRDHQNQFNNEIPLQLSQKEDYSGHVNLNQPSSESFTQSSNLFHLGGLQTYFDYKQDTEKQGIGVSHNECPENVTQNMLLNDRHHNLLDNQQLHMFEDDRSKDFSSWFCFDSDDENEITFFKANEEEYTYAHFSNKRTNKSAAEDPIENNNVIAFSNQIESGGCKKPNSKEHVAPEPLPENVSSNTQHKDSNTELFNSKRKVDTLQKFTKTNVEGQKKPHAITNDTFSNNDFSFKDTIINTSTPTISRHQSVTYDQVIQKIKEESPIRETRSSKYFIRNNRSISIAKGSSS</sequence>
<comment type="caution">
    <text evidence="2">The sequence shown here is derived from an EMBL/GenBank/DDBJ whole genome shotgun (WGS) entry which is preliminary data.</text>
</comment>
<keyword evidence="3" id="KW-1185">Reference proteome</keyword>
<protein>
    <submittedName>
        <fullName evidence="2">Uncharacterized protein</fullName>
    </submittedName>
</protein>
<reference evidence="2" key="1">
    <citation type="submission" date="2020-12" db="EMBL/GenBank/DDBJ databases">
        <title>Metabolic potential, ecology and presence of endohyphal bacteria is reflected in genomic diversity of Mucoromycotina.</title>
        <authorList>
            <person name="Muszewska A."/>
            <person name="Okrasinska A."/>
            <person name="Steczkiewicz K."/>
            <person name="Drgas O."/>
            <person name="Orlowska M."/>
            <person name="Perlinska-Lenart U."/>
            <person name="Aleksandrzak-Piekarczyk T."/>
            <person name="Szatraj K."/>
            <person name="Zielenkiewicz U."/>
            <person name="Pilsyk S."/>
            <person name="Malc E."/>
            <person name="Mieczkowski P."/>
            <person name="Kruszewska J.S."/>
            <person name="Biernat P."/>
            <person name="Pawlowska J."/>
        </authorList>
    </citation>
    <scope>NUCLEOTIDE SEQUENCE</scope>
    <source>
        <strain evidence="2">CBS 226.32</strain>
    </source>
</reference>
<accession>A0A8H7V9D8</accession>
<evidence type="ECO:0000256" key="1">
    <source>
        <dbReference type="SAM" id="MobiDB-lite"/>
    </source>
</evidence>
<organism evidence="2 3">
    <name type="scientific">Mucor plumbeus</name>
    <dbReference type="NCBI Taxonomy" id="97098"/>
    <lineage>
        <taxon>Eukaryota</taxon>
        <taxon>Fungi</taxon>
        <taxon>Fungi incertae sedis</taxon>
        <taxon>Mucoromycota</taxon>
        <taxon>Mucoromycotina</taxon>
        <taxon>Mucoromycetes</taxon>
        <taxon>Mucorales</taxon>
        <taxon>Mucorineae</taxon>
        <taxon>Mucoraceae</taxon>
        <taxon>Mucor</taxon>
    </lineage>
</organism>
<gene>
    <name evidence="2" type="ORF">INT46_009449</name>
</gene>
<evidence type="ECO:0000313" key="2">
    <source>
        <dbReference type="EMBL" id="KAG2212075.1"/>
    </source>
</evidence>
<feature type="region of interest" description="Disordered" evidence="1">
    <location>
        <begin position="313"/>
        <end position="344"/>
    </location>
</feature>
<dbReference type="OrthoDB" id="2282800at2759"/>
<dbReference type="AlphaFoldDB" id="A0A8H7V9D8"/>
<dbReference type="EMBL" id="JAEPRC010000056">
    <property type="protein sequence ID" value="KAG2212075.1"/>
    <property type="molecule type" value="Genomic_DNA"/>
</dbReference>
<name>A0A8H7V9D8_9FUNG</name>
<evidence type="ECO:0000313" key="3">
    <source>
        <dbReference type="Proteomes" id="UP000650833"/>
    </source>
</evidence>
<proteinExistence type="predicted"/>